<dbReference type="Proteomes" id="UP000284434">
    <property type="component" value="Unassembled WGS sequence"/>
</dbReference>
<dbReference type="SUPFAM" id="SSF48452">
    <property type="entry name" value="TPR-like"/>
    <property type="match status" value="2"/>
</dbReference>
<keyword evidence="1" id="KW-0802">TPR repeat</keyword>
<dbReference type="GO" id="GO:0003677">
    <property type="term" value="F:DNA binding"/>
    <property type="evidence" value="ECO:0007669"/>
    <property type="project" value="InterPro"/>
</dbReference>
<organism evidence="3 4">
    <name type="scientific">Odoribacter splanchnicus</name>
    <dbReference type="NCBI Taxonomy" id="28118"/>
    <lineage>
        <taxon>Bacteria</taxon>
        <taxon>Pseudomonadati</taxon>
        <taxon>Bacteroidota</taxon>
        <taxon>Bacteroidia</taxon>
        <taxon>Bacteroidales</taxon>
        <taxon>Odoribacteraceae</taxon>
        <taxon>Odoribacter</taxon>
    </lineage>
</organism>
<keyword evidence="2" id="KW-1133">Transmembrane helix</keyword>
<feature type="repeat" description="TPR" evidence="1">
    <location>
        <begin position="138"/>
        <end position="171"/>
    </location>
</feature>
<reference evidence="3 4" key="1">
    <citation type="submission" date="2018-08" db="EMBL/GenBank/DDBJ databases">
        <title>A genome reference for cultivated species of the human gut microbiota.</title>
        <authorList>
            <person name="Zou Y."/>
            <person name="Xue W."/>
            <person name="Luo G."/>
        </authorList>
    </citation>
    <scope>NUCLEOTIDE SEQUENCE [LARGE SCALE GENOMIC DNA]</scope>
    <source>
        <strain evidence="3 4">OF03-11</strain>
    </source>
</reference>
<dbReference type="SUPFAM" id="SSF46894">
    <property type="entry name" value="C-terminal effector domain of the bipartite response regulators"/>
    <property type="match status" value="1"/>
</dbReference>
<dbReference type="InterPro" id="IPR016032">
    <property type="entry name" value="Sig_transdc_resp-reg_C-effctor"/>
</dbReference>
<dbReference type="Gene3D" id="1.25.40.10">
    <property type="entry name" value="Tetratricopeptide repeat domain"/>
    <property type="match status" value="2"/>
</dbReference>
<proteinExistence type="predicted"/>
<dbReference type="SMART" id="SM00028">
    <property type="entry name" value="TPR"/>
    <property type="match status" value="3"/>
</dbReference>
<keyword evidence="2" id="KW-0812">Transmembrane</keyword>
<keyword evidence="2" id="KW-0472">Membrane</keyword>
<dbReference type="OMA" id="IAINHYD"/>
<dbReference type="AlphaFoldDB" id="A0A3D1UM52"/>
<protein>
    <submittedName>
        <fullName evidence="3">Uncharacterized protein</fullName>
    </submittedName>
</protein>
<sequence length="541" mass="63696">MKSCLFIFIFASLWGSCRNRYPSERMLNQAAQLIYSSPQQALKLLDSISQKILKRNARHNLYLLKVHAAYEAYQDISVYPPLSNTARYFQQQGDSTKAGWAYLFTGIMDSKNGYYEKASINLSEAKENAPRQDSMLLFQIHYHLGELYKLRRDQQASIESYQKAIEYHSPQNKYSNYEMGDCLLNTRQYAAARTYYKKAELNALNLQDSVNVAYLMLQIGISYSNTQNTANAILYTHNALKYDPNPEFQKQGYLLLSEIYLHRQQLDSARYYLKKASVSTDDSEKLQAQYYKQLYQIAELKKDYQSALNHYKKYTTYITDYQLNKTEERIDNIVNRHHQKKWQRENRRLVRQRMLLVNGSLVLALLFILLATYIGILLKKRREKYLNACQMIETLQHLCQEQNRCQDKFKELLLNKLEVSKKLAFISSYPHDKHQAFLKMYNEILGDIGQTDLNWDELYFTINYLYNNFQQKLKDKFPSLNEKEIQLCCLIRGGFKTDEIAFVIRQSVYSIHKRKTAIRKKLGMDERADILTIILSLLDNS</sequence>
<comment type="caution">
    <text evidence="3">The sequence shown here is derived from an EMBL/GenBank/DDBJ whole genome shotgun (WGS) entry which is preliminary data.</text>
</comment>
<dbReference type="GO" id="GO:0006355">
    <property type="term" value="P:regulation of DNA-templated transcription"/>
    <property type="evidence" value="ECO:0007669"/>
    <property type="project" value="InterPro"/>
</dbReference>
<feature type="transmembrane region" description="Helical" evidence="2">
    <location>
        <begin position="355"/>
        <end position="378"/>
    </location>
</feature>
<name>A0A3D1UM52_9BACT</name>
<accession>A0A3D1UM52</accession>
<dbReference type="PROSITE" id="PS51257">
    <property type="entry name" value="PROKAR_LIPOPROTEIN"/>
    <property type="match status" value="1"/>
</dbReference>
<dbReference type="EMBL" id="QSCO01000010">
    <property type="protein sequence ID" value="RGY06949.1"/>
    <property type="molecule type" value="Genomic_DNA"/>
</dbReference>
<dbReference type="PROSITE" id="PS50005">
    <property type="entry name" value="TPR"/>
    <property type="match status" value="2"/>
</dbReference>
<evidence type="ECO:0000256" key="1">
    <source>
        <dbReference type="PROSITE-ProRule" id="PRU00339"/>
    </source>
</evidence>
<dbReference type="InterPro" id="IPR019734">
    <property type="entry name" value="TPR_rpt"/>
</dbReference>
<evidence type="ECO:0000313" key="3">
    <source>
        <dbReference type="EMBL" id="RGY06949.1"/>
    </source>
</evidence>
<evidence type="ECO:0000313" key="4">
    <source>
        <dbReference type="Proteomes" id="UP000284434"/>
    </source>
</evidence>
<feature type="repeat" description="TPR" evidence="1">
    <location>
        <begin position="213"/>
        <end position="246"/>
    </location>
</feature>
<gene>
    <name evidence="3" type="ORF">DXA53_08890</name>
</gene>
<dbReference type="InterPro" id="IPR011990">
    <property type="entry name" value="TPR-like_helical_dom_sf"/>
</dbReference>
<evidence type="ECO:0000256" key="2">
    <source>
        <dbReference type="SAM" id="Phobius"/>
    </source>
</evidence>